<evidence type="ECO:0000256" key="6">
    <source>
        <dbReference type="SAM" id="SignalP"/>
    </source>
</evidence>
<evidence type="ECO:0000256" key="1">
    <source>
        <dbReference type="ARBA" id="ARBA00022723"/>
    </source>
</evidence>
<dbReference type="InterPro" id="IPR013083">
    <property type="entry name" value="Znf_RING/FYVE/PHD"/>
</dbReference>
<dbReference type="InterPro" id="IPR050731">
    <property type="entry name" value="HRD1_E3_ubiq-ligases"/>
</dbReference>
<feature type="domain" description="RING-type" evidence="7">
    <location>
        <begin position="28"/>
        <end position="67"/>
    </location>
</feature>
<keyword evidence="3" id="KW-0862">Zinc</keyword>
<proteinExistence type="predicted"/>
<dbReference type="GO" id="GO:0008270">
    <property type="term" value="F:zinc ion binding"/>
    <property type="evidence" value="ECO:0007669"/>
    <property type="project" value="UniProtKB-KW"/>
</dbReference>
<dbReference type="EMBL" id="JBICCN010000088">
    <property type="protein sequence ID" value="KAL3094545.1"/>
    <property type="molecule type" value="Genomic_DNA"/>
</dbReference>
<keyword evidence="9" id="KW-1185">Reference proteome</keyword>
<dbReference type="Proteomes" id="UP001620645">
    <property type="component" value="Unassembled WGS sequence"/>
</dbReference>
<feature type="region of interest" description="Disordered" evidence="5">
    <location>
        <begin position="155"/>
        <end position="180"/>
    </location>
</feature>
<keyword evidence="6" id="KW-0732">Signal</keyword>
<gene>
    <name evidence="8" type="ORF">niasHS_005215</name>
</gene>
<dbReference type="AlphaFoldDB" id="A0ABD2JV70"/>
<feature type="signal peptide" evidence="6">
    <location>
        <begin position="1"/>
        <end position="24"/>
    </location>
</feature>
<organism evidence="8 9">
    <name type="scientific">Heterodera schachtii</name>
    <name type="common">Sugarbeet cyst nematode worm</name>
    <name type="synonym">Tylenchus schachtii</name>
    <dbReference type="NCBI Taxonomy" id="97005"/>
    <lineage>
        <taxon>Eukaryota</taxon>
        <taxon>Metazoa</taxon>
        <taxon>Ecdysozoa</taxon>
        <taxon>Nematoda</taxon>
        <taxon>Chromadorea</taxon>
        <taxon>Rhabditida</taxon>
        <taxon>Tylenchina</taxon>
        <taxon>Tylenchomorpha</taxon>
        <taxon>Tylenchoidea</taxon>
        <taxon>Heteroderidae</taxon>
        <taxon>Heteroderinae</taxon>
        <taxon>Heterodera</taxon>
    </lineage>
</organism>
<evidence type="ECO:0000256" key="2">
    <source>
        <dbReference type="ARBA" id="ARBA00022771"/>
    </source>
</evidence>
<dbReference type="SMART" id="SM00184">
    <property type="entry name" value="RING"/>
    <property type="match status" value="1"/>
</dbReference>
<feature type="chain" id="PRO_5044861935" description="RING-type domain-containing protein" evidence="6">
    <location>
        <begin position="25"/>
        <end position="238"/>
    </location>
</feature>
<sequence>MYSLKAFPFFATFFFLLASDLALGNHVCSICHHAIGYYNYNTLPCGHVFHQQCLAPWLPYNSCPICRTPIHYSSPWPNQPWPNVHNVVQNSWPNVHNIVQHHLTNANSVVQHHLTNANSVVQQHMASAQRLQSDAMANAQRVQAEAAAQMARAARRMSQEAQANARQPSHGAENRAQNSQGQNWVVIDGVRHQIDGPHMNVQIDGTDLIVNGQRFANAATRNYSIISVGHVNFGDIGK</sequence>
<dbReference type="Pfam" id="PF13639">
    <property type="entry name" value="zf-RING_2"/>
    <property type="match status" value="1"/>
</dbReference>
<evidence type="ECO:0000256" key="4">
    <source>
        <dbReference type="PROSITE-ProRule" id="PRU00175"/>
    </source>
</evidence>
<evidence type="ECO:0000256" key="3">
    <source>
        <dbReference type="ARBA" id="ARBA00022833"/>
    </source>
</evidence>
<accession>A0ABD2JV70</accession>
<protein>
    <recommendedName>
        <fullName evidence="7">RING-type domain-containing protein</fullName>
    </recommendedName>
</protein>
<dbReference type="PROSITE" id="PS50089">
    <property type="entry name" value="ZF_RING_2"/>
    <property type="match status" value="1"/>
</dbReference>
<dbReference type="SUPFAM" id="SSF57850">
    <property type="entry name" value="RING/U-box"/>
    <property type="match status" value="1"/>
</dbReference>
<evidence type="ECO:0000256" key="5">
    <source>
        <dbReference type="SAM" id="MobiDB-lite"/>
    </source>
</evidence>
<reference evidence="8 9" key="1">
    <citation type="submission" date="2024-10" db="EMBL/GenBank/DDBJ databases">
        <authorList>
            <person name="Kim D."/>
        </authorList>
    </citation>
    <scope>NUCLEOTIDE SEQUENCE [LARGE SCALE GENOMIC DNA]</scope>
    <source>
        <strain evidence="8">Taebaek</strain>
    </source>
</reference>
<dbReference type="Gene3D" id="3.30.40.10">
    <property type="entry name" value="Zinc/RING finger domain, C3HC4 (zinc finger)"/>
    <property type="match status" value="1"/>
</dbReference>
<comment type="caution">
    <text evidence="8">The sequence shown here is derived from an EMBL/GenBank/DDBJ whole genome shotgun (WGS) entry which is preliminary data.</text>
</comment>
<keyword evidence="2 4" id="KW-0863">Zinc-finger</keyword>
<keyword evidence="1" id="KW-0479">Metal-binding</keyword>
<evidence type="ECO:0000313" key="8">
    <source>
        <dbReference type="EMBL" id="KAL3094545.1"/>
    </source>
</evidence>
<dbReference type="PANTHER" id="PTHR22763">
    <property type="entry name" value="RING ZINC FINGER PROTEIN"/>
    <property type="match status" value="1"/>
</dbReference>
<evidence type="ECO:0000313" key="9">
    <source>
        <dbReference type="Proteomes" id="UP001620645"/>
    </source>
</evidence>
<dbReference type="InterPro" id="IPR001841">
    <property type="entry name" value="Znf_RING"/>
</dbReference>
<name>A0ABD2JV70_HETSC</name>
<evidence type="ECO:0000259" key="7">
    <source>
        <dbReference type="PROSITE" id="PS50089"/>
    </source>
</evidence>